<sequence length="47" mass="5339">QAVNANAGHYHFTWVWVPVFQVEEYIHAYRDLGLTLQSGFTATPSLC</sequence>
<organism evidence="1">
    <name type="scientific">marine sediment metagenome</name>
    <dbReference type="NCBI Taxonomy" id="412755"/>
    <lineage>
        <taxon>unclassified sequences</taxon>
        <taxon>metagenomes</taxon>
        <taxon>ecological metagenomes</taxon>
    </lineage>
</organism>
<dbReference type="AlphaFoldDB" id="A0A1B6NXU0"/>
<reference evidence="1" key="1">
    <citation type="submission" date="2013-11" db="EMBL/GenBank/DDBJ databases">
        <title>Microbial diversity, functional groups and degradation webs in Northern and Southern Mediterranean and Red Sea marine crude oil polluted sites.</title>
        <authorList>
            <person name="Daffonchio D."/>
            <person name="Mapelli F."/>
            <person name="Ferrer M."/>
            <person name="Richter M."/>
            <person name="Cherif A."/>
            <person name="Malkawi H.I."/>
            <person name="Yakimov M.M."/>
            <person name="Abdel-Fattah Y.R."/>
            <person name="Blaghen M."/>
            <person name="Golyshin P.N."/>
            <person name="Kalogerakis N."/>
            <person name="Boon N."/>
            <person name="Magagnini M."/>
            <person name="Fava F."/>
        </authorList>
    </citation>
    <scope>NUCLEOTIDE SEQUENCE</scope>
</reference>
<evidence type="ECO:0000313" key="1">
    <source>
        <dbReference type="EMBL" id="KTF08221.1"/>
    </source>
</evidence>
<accession>A0A1B6NXU0</accession>
<name>A0A1B6NXU0_9ZZZZ</name>
<proteinExistence type="predicted"/>
<gene>
    <name evidence="1" type="ORF">MGSAQ_000282</name>
</gene>
<comment type="caution">
    <text evidence="1">The sequence shown here is derived from an EMBL/GenBank/DDBJ whole genome shotgun (WGS) entry which is preliminary data.</text>
</comment>
<dbReference type="EMBL" id="AYSL01000084">
    <property type="protein sequence ID" value="KTF08221.1"/>
    <property type="molecule type" value="Genomic_DNA"/>
</dbReference>
<feature type="non-terminal residue" evidence="1">
    <location>
        <position position="1"/>
    </location>
</feature>
<protein>
    <submittedName>
        <fullName evidence="1">Uncharacterized protein</fullName>
    </submittedName>
</protein>